<dbReference type="PROSITE" id="PS50835">
    <property type="entry name" value="IG_LIKE"/>
    <property type="match status" value="1"/>
</dbReference>
<dbReference type="Proteomes" id="UP001176940">
    <property type="component" value="Unassembled WGS sequence"/>
</dbReference>
<evidence type="ECO:0000256" key="9">
    <source>
        <dbReference type="ARBA" id="ARBA00023180"/>
    </source>
</evidence>
<dbReference type="PANTHER" id="PTHR25466:SF2">
    <property type="entry name" value="T-LYMPHOCYTE ACTIVATION ANTIGEN CD86"/>
    <property type="match status" value="1"/>
</dbReference>
<evidence type="ECO:0000256" key="4">
    <source>
        <dbReference type="ARBA" id="ARBA00022729"/>
    </source>
</evidence>
<evidence type="ECO:0000256" key="1">
    <source>
        <dbReference type="ARBA" id="ARBA00004251"/>
    </source>
</evidence>
<dbReference type="SMART" id="SM00409">
    <property type="entry name" value="IG"/>
    <property type="match status" value="1"/>
</dbReference>
<keyword evidence="8" id="KW-0675">Receptor</keyword>
<evidence type="ECO:0000256" key="2">
    <source>
        <dbReference type="ARBA" id="ARBA00022475"/>
    </source>
</evidence>
<dbReference type="Gene3D" id="2.60.40.10">
    <property type="entry name" value="Immunoglobulins"/>
    <property type="match status" value="1"/>
</dbReference>
<feature type="chain" id="PRO_5046572966" description="Ig-like domain-containing protein" evidence="12">
    <location>
        <begin position="21"/>
        <end position="182"/>
    </location>
</feature>
<feature type="domain" description="Ig-like" evidence="13">
    <location>
        <begin position="22"/>
        <end position="116"/>
    </location>
</feature>
<evidence type="ECO:0000256" key="12">
    <source>
        <dbReference type="SAM" id="SignalP"/>
    </source>
</evidence>
<gene>
    <name evidence="14" type="ORF">RIMI_LOCUS9192747</name>
</gene>
<dbReference type="InterPro" id="IPR013783">
    <property type="entry name" value="Ig-like_fold"/>
</dbReference>
<dbReference type="Pfam" id="PF07686">
    <property type="entry name" value="V-set"/>
    <property type="match status" value="1"/>
</dbReference>
<dbReference type="PANTHER" id="PTHR25466">
    <property type="entry name" value="T-LYMPHOCYTE ACTIVATION ANTIGEN"/>
    <property type="match status" value="1"/>
</dbReference>
<feature type="transmembrane region" description="Helical" evidence="11">
    <location>
        <begin position="149"/>
        <end position="169"/>
    </location>
</feature>
<evidence type="ECO:0000259" key="13">
    <source>
        <dbReference type="PROSITE" id="PS50835"/>
    </source>
</evidence>
<dbReference type="InterPro" id="IPR007110">
    <property type="entry name" value="Ig-like_dom"/>
</dbReference>
<keyword evidence="4 12" id="KW-0732">Signal</keyword>
<evidence type="ECO:0000313" key="14">
    <source>
        <dbReference type="EMBL" id="CAJ0941257.1"/>
    </source>
</evidence>
<dbReference type="InterPro" id="IPR013106">
    <property type="entry name" value="Ig_V-set"/>
</dbReference>
<sequence length="182" mass="20402">MAFLFYVYAFSAVSSTAGSAIPICSSRQIVTASVGDSAVLSCHFSYGKFMNNLTVIWKKITEGTEAIVVYDKGKTFSNLSADCLHRTAMHKEWFLCKDATLTVTRIRPEDAGEYGCWMVLSPPGRVTEHKCCTRRLYVTQEKGDTVQLVVAWSVYLSFLSLLLLFLFGCSKKKPRLDRLNDI</sequence>
<organism evidence="14 15">
    <name type="scientific">Ranitomeya imitator</name>
    <name type="common">mimic poison frog</name>
    <dbReference type="NCBI Taxonomy" id="111125"/>
    <lineage>
        <taxon>Eukaryota</taxon>
        <taxon>Metazoa</taxon>
        <taxon>Chordata</taxon>
        <taxon>Craniata</taxon>
        <taxon>Vertebrata</taxon>
        <taxon>Euteleostomi</taxon>
        <taxon>Amphibia</taxon>
        <taxon>Batrachia</taxon>
        <taxon>Anura</taxon>
        <taxon>Neobatrachia</taxon>
        <taxon>Hyloidea</taxon>
        <taxon>Dendrobatidae</taxon>
        <taxon>Dendrobatinae</taxon>
        <taxon>Ranitomeya</taxon>
    </lineage>
</organism>
<feature type="signal peptide" evidence="12">
    <location>
        <begin position="1"/>
        <end position="20"/>
    </location>
</feature>
<evidence type="ECO:0000256" key="11">
    <source>
        <dbReference type="SAM" id="Phobius"/>
    </source>
</evidence>
<dbReference type="InterPro" id="IPR051713">
    <property type="entry name" value="T-cell_Activation_Regulation"/>
</dbReference>
<reference evidence="14" key="1">
    <citation type="submission" date="2023-07" db="EMBL/GenBank/DDBJ databases">
        <authorList>
            <person name="Stuckert A."/>
        </authorList>
    </citation>
    <scope>NUCLEOTIDE SEQUENCE</scope>
</reference>
<dbReference type="InterPro" id="IPR003599">
    <property type="entry name" value="Ig_sub"/>
</dbReference>
<dbReference type="EMBL" id="CAUEEQ010018835">
    <property type="protein sequence ID" value="CAJ0941257.1"/>
    <property type="molecule type" value="Genomic_DNA"/>
</dbReference>
<evidence type="ECO:0000256" key="6">
    <source>
        <dbReference type="ARBA" id="ARBA00023136"/>
    </source>
</evidence>
<protein>
    <recommendedName>
        <fullName evidence="13">Ig-like domain-containing protein</fullName>
    </recommendedName>
</protein>
<keyword evidence="10" id="KW-0393">Immunoglobulin domain</keyword>
<keyword evidence="7" id="KW-1015">Disulfide bond</keyword>
<evidence type="ECO:0000256" key="3">
    <source>
        <dbReference type="ARBA" id="ARBA00022692"/>
    </source>
</evidence>
<keyword evidence="9" id="KW-0325">Glycoprotein</keyword>
<keyword evidence="5 11" id="KW-1133">Transmembrane helix</keyword>
<evidence type="ECO:0000256" key="10">
    <source>
        <dbReference type="ARBA" id="ARBA00023319"/>
    </source>
</evidence>
<dbReference type="SUPFAM" id="SSF48726">
    <property type="entry name" value="Immunoglobulin"/>
    <property type="match status" value="1"/>
</dbReference>
<dbReference type="InterPro" id="IPR036179">
    <property type="entry name" value="Ig-like_dom_sf"/>
</dbReference>
<comment type="caution">
    <text evidence="14">The sequence shown here is derived from an EMBL/GenBank/DDBJ whole genome shotgun (WGS) entry which is preliminary data.</text>
</comment>
<evidence type="ECO:0000256" key="8">
    <source>
        <dbReference type="ARBA" id="ARBA00023170"/>
    </source>
</evidence>
<keyword evidence="6 11" id="KW-0472">Membrane</keyword>
<comment type="subcellular location">
    <subcellularLocation>
        <location evidence="1">Cell membrane</location>
        <topology evidence="1">Single-pass type I membrane protein</topology>
    </subcellularLocation>
</comment>
<evidence type="ECO:0000256" key="7">
    <source>
        <dbReference type="ARBA" id="ARBA00023157"/>
    </source>
</evidence>
<keyword evidence="15" id="KW-1185">Reference proteome</keyword>
<evidence type="ECO:0000313" key="15">
    <source>
        <dbReference type="Proteomes" id="UP001176940"/>
    </source>
</evidence>
<keyword evidence="2" id="KW-1003">Cell membrane</keyword>
<evidence type="ECO:0000256" key="5">
    <source>
        <dbReference type="ARBA" id="ARBA00022989"/>
    </source>
</evidence>
<keyword evidence="3 11" id="KW-0812">Transmembrane</keyword>
<accession>A0ABN9LH45</accession>
<proteinExistence type="predicted"/>
<name>A0ABN9LH45_9NEOB</name>